<gene>
    <name evidence="5" type="ORF">EJC51_20075</name>
</gene>
<dbReference type="SUPFAM" id="SSF53850">
    <property type="entry name" value="Periplasmic binding protein-like II"/>
    <property type="match status" value="1"/>
</dbReference>
<dbReference type="Proteomes" id="UP000280197">
    <property type="component" value="Chromosome"/>
</dbReference>
<dbReference type="AlphaFoldDB" id="A0A3Q9BWC2"/>
<feature type="signal peptide" evidence="4">
    <location>
        <begin position="1"/>
        <end position="20"/>
    </location>
</feature>
<dbReference type="GO" id="GO:1901982">
    <property type="term" value="F:maltose binding"/>
    <property type="evidence" value="ECO:0007669"/>
    <property type="project" value="TreeGrafter"/>
</dbReference>
<comment type="similarity">
    <text evidence="1">Belongs to the bacterial solute-binding protein 1 family.</text>
</comment>
<evidence type="ECO:0000313" key="5">
    <source>
        <dbReference type="EMBL" id="AZP18186.1"/>
    </source>
</evidence>
<organism evidence="5 6">
    <name type="scientific">Streptomyces aquilus</name>
    <dbReference type="NCBI Taxonomy" id="2548456"/>
    <lineage>
        <taxon>Bacteria</taxon>
        <taxon>Bacillati</taxon>
        <taxon>Actinomycetota</taxon>
        <taxon>Actinomycetes</taxon>
        <taxon>Kitasatosporales</taxon>
        <taxon>Streptomycetaceae</taxon>
        <taxon>Streptomyces</taxon>
    </lineage>
</organism>
<evidence type="ECO:0000256" key="4">
    <source>
        <dbReference type="SAM" id="SignalP"/>
    </source>
</evidence>
<feature type="chain" id="PRO_5038486707" evidence="4">
    <location>
        <begin position="21"/>
        <end position="430"/>
    </location>
</feature>
<protein>
    <submittedName>
        <fullName evidence="5">Extracellular solute-binding protein</fullName>
    </submittedName>
</protein>
<dbReference type="GO" id="GO:0055052">
    <property type="term" value="C:ATP-binding cassette (ABC) transporter complex, substrate-binding subunit-containing"/>
    <property type="evidence" value="ECO:0007669"/>
    <property type="project" value="TreeGrafter"/>
</dbReference>
<dbReference type="GO" id="GO:0042956">
    <property type="term" value="P:maltodextrin transmembrane transport"/>
    <property type="evidence" value="ECO:0007669"/>
    <property type="project" value="TreeGrafter"/>
</dbReference>
<accession>A0A3Q9BWC2</accession>
<keyword evidence="3 4" id="KW-0732">Signal</keyword>
<evidence type="ECO:0000256" key="3">
    <source>
        <dbReference type="ARBA" id="ARBA00022729"/>
    </source>
</evidence>
<dbReference type="InterPro" id="IPR006059">
    <property type="entry name" value="SBP"/>
</dbReference>
<evidence type="ECO:0000256" key="1">
    <source>
        <dbReference type="ARBA" id="ARBA00008520"/>
    </source>
</evidence>
<dbReference type="Pfam" id="PF01547">
    <property type="entry name" value="SBP_bac_1"/>
    <property type="match status" value="1"/>
</dbReference>
<dbReference type="PANTHER" id="PTHR30061">
    <property type="entry name" value="MALTOSE-BINDING PERIPLASMIC PROTEIN"/>
    <property type="match status" value="1"/>
</dbReference>
<reference evidence="5 6" key="1">
    <citation type="submission" date="2018-12" db="EMBL/GenBank/DDBJ databases">
        <authorList>
            <person name="Li K."/>
        </authorList>
    </citation>
    <scope>NUCLEOTIDE SEQUENCE [LARGE SCALE GENOMIC DNA]</scope>
    <source>
        <strain evidence="6">CR22</strain>
    </source>
</reference>
<evidence type="ECO:0000256" key="2">
    <source>
        <dbReference type="ARBA" id="ARBA00022448"/>
    </source>
</evidence>
<dbReference type="Gene3D" id="3.40.190.10">
    <property type="entry name" value="Periplasmic binding protein-like II"/>
    <property type="match status" value="2"/>
</dbReference>
<dbReference type="GO" id="GO:0015768">
    <property type="term" value="P:maltose transport"/>
    <property type="evidence" value="ECO:0007669"/>
    <property type="project" value="TreeGrafter"/>
</dbReference>
<keyword evidence="6" id="KW-1185">Reference proteome</keyword>
<sequence>MKLSPRLTVLLTALALTACAPQTSSNSSSDKDDTSGTLRVWLFQEVGNTPKEKVVDSVVAAFEKAHDGTKVEVEYIPVDTRAQRVKAAFNDPASAPDVMEYGNTDTAGYVKDGGLLDVTREFGAWPEAKDTDPTAKASVTVDGKVYGAPLYVGVRALYYRTDVFKELGLQPPRSMTELAATARKIRSAKPELYGLVVGGAYTYGAMPFVWADGGEIATAEGGSYTSAIDGAAARKGIKAYTSLFSDDNCPAAKCAGFGGNDTVSAFAAGKAGMAIGGDFSHAAVEAGKVKGKYAVVPLPGATAGSIAPAFAGGNNIGVLKSTSHRTLAVQLMEQLASKKTQGALFDAMGFLPTYSDVRQRAAEKEPFVKPFVQTLGAGTKFVPASPAWSQIDSSLVLPTMFQEVISGRKSVAAASKDAAKKMNDAFGSAG</sequence>
<dbReference type="PANTHER" id="PTHR30061:SF50">
    <property type="entry name" value="MALTOSE_MALTODEXTRIN-BINDING PERIPLASMIC PROTEIN"/>
    <property type="match status" value="1"/>
</dbReference>
<dbReference type="PROSITE" id="PS51257">
    <property type="entry name" value="PROKAR_LIPOPROTEIN"/>
    <property type="match status" value="1"/>
</dbReference>
<keyword evidence="2" id="KW-0813">Transport</keyword>
<dbReference type="EMBL" id="CP034463">
    <property type="protein sequence ID" value="AZP18186.1"/>
    <property type="molecule type" value="Genomic_DNA"/>
</dbReference>
<evidence type="ECO:0000313" key="6">
    <source>
        <dbReference type="Proteomes" id="UP000280197"/>
    </source>
</evidence>
<dbReference type="KEGG" id="saqu:EJC51_20075"/>
<name>A0A3Q9BWC2_9ACTN</name>
<proteinExistence type="inferred from homology"/>